<evidence type="ECO:0000256" key="9">
    <source>
        <dbReference type="ARBA" id="ARBA00049308"/>
    </source>
</evidence>
<evidence type="ECO:0000256" key="2">
    <source>
        <dbReference type="ARBA" id="ARBA00013203"/>
    </source>
</evidence>
<dbReference type="InterPro" id="IPR011009">
    <property type="entry name" value="Kinase-like_dom_sf"/>
</dbReference>
<feature type="domain" description="Protein kinase" evidence="11">
    <location>
        <begin position="178"/>
        <end position="486"/>
    </location>
</feature>
<keyword evidence="5" id="KW-0547">Nucleotide-binding</keyword>
<dbReference type="SMART" id="SM00220">
    <property type="entry name" value="S_TKc"/>
    <property type="match status" value="1"/>
</dbReference>
<dbReference type="InterPro" id="IPR050494">
    <property type="entry name" value="Ser_Thr_dual-spec_kinase"/>
</dbReference>
<dbReference type="Gene3D" id="3.30.200.20">
    <property type="entry name" value="Phosphorylase Kinase, domain 1"/>
    <property type="match status" value="1"/>
</dbReference>
<evidence type="ECO:0000313" key="13">
    <source>
        <dbReference type="Proteomes" id="UP001470230"/>
    </source>
</evidence>
<dbReference type="PROSITE" id="PS50011">
    <property type="entry name" value="PROTEIN_KINASE_DOM"/>
    <property type="match status" value="1"/>
</dbReference>
<keyword evidence="7" id="KW-0067">ATP-binding</keyword>
<evidence type="ECO:0000256" key="7">
    <source>
        <dbReference type="ARBA" id="ARBA00022840"/>
    </source>
</evidence>
<comment type="caution">
    <text evidence="12">The sequence shown here is derived from an EMBL/GenBank/DDBJ whole genome shotgun (WGS) entry which is preliminary data.</text>
</comment>
<dbReference type="EC" id="2.7.12.1" evidence="2"/>
<keyword evidence="3" id="KW-0723">Serine/threonine-protein kinase</keyword>
<dbReference type="SUPFAM" id="SSF56112">
    <property type="entry name" value="Protein kinase-like (PK-like)"/>
    <property type="match status" value="1"/>
</dbReference>
<sequence length="504" mass="58717">MKRLRPTLVHLPKIGIANPYQHIQHFHQQQIQRAENVNNPIKKTFNVPLPPLHLNSPPNTCRARRNQFAKSSSIAAQFSQEIIEQKKNEKKVEKENENIVVNIESNAVNEKQKKQQPVTAEYVLSNYSNLLFEFEKKEVENYQEIYYIRQESPKKRTYPQKIPNFFPFVQNDHIAYRYQQLELMGKGAFGSVIKCFDHKNGRRVAVKMIRDQLKYHDQTRLERDILKIMQGSNRVVRFLKSFTFRGFFCIVTELLYKDCYTVLRSQRFYGFSLSMMQTIAKQVAEAISFAHKNNIIHCDIKPENVMFTNKRKLSVKLVDYGCSCYRDKILFSYIQSRYFRAPEVALGIHYGPEIDVWSYACVLVELFTGKPLFPANTEQELLGMFVSYFGNPPPELITGKRAEKLFDSEGNMKETISEYTTHQGQKNAKIVPSSHSIDDLFNINNQCQEQEVNEGVKQLCDLIKKCLCWLPKDRITMEEILNHPFITNPDIKNSETALPTLSAR</sequence>
<dbReference type="Pfam" id="PF00069">
    <property type="entry name" value="Pkinase"/>
    <property type="match status" value="1"/>
</dbReference>
<comment type="catalytic activity">
    <reaction evidence="9">
        <text>L-threonyl-[protein] + ATP = O-phospho-L-threonyl-[protein] + ADP + H(+)</text>
        <dbReference type="Rhea" id="RHEA:46608"/>
        <dbReference type="Rhea" id="RHEA-COMP:11060"/>
        <dbReference type="Rhea" id="RHEA-COMP:11605"/>
        <dbReference type="ChEBI" id="CHEBI:15378"/>
        <dbReference type="ChEBI" id="CHEBI:30013"/>
        <dbReference type="ChEBI" id="CHEBI:30616"/>
        <dbReference type="ChEBI" id="CHEBI:61977"/>
        <dbReference type="ChEBI" id="CHEBI:456216"/>
        <dbReference type="EC" id="2.7.12.1"/>
    </reaction>
</comment>
<dbReference type="InterPro" id="IPR000719">
    <property type="entry name" value="Prot_kinase_dom"/>
</dbReference>
<dbReference type="Proteomes" id="UP001470230">
    <property type="component" value="Unassembled WGS sequence"/>
</dbReference>
<comment type="catalytic activity">
    <reaction evidence="10">
        <text>L-tyrosyl-[protein] + ATP = O-phospho-L-tyrosyl-[protein] + ADP + H(+)</text>
        <dbReference type="Rhea" id="RHEA:10596"/>
        <dbReference type="Rhea" id="RHEA-COMP:10136"/>
        <dbReference type="Rhea" id="RHEA-COMP:20101"/>
        <dbReference type="ChEBI" id="CHEBI:15378"/>
        <dbReference type="ChEBI" id="CHEBI:30616"/>
        <dbReference type="ChEBI" id="CHEBI:46858"/>
        <dbReference type="ChEBI" id="CHEBI:61978"/>
        <dbReference type="ChEBI" id="CHEBI:456216"/>
        <dbReference type="EC" id="2.7.12.1"/>
    </reaction>
</comment>
<evidence type="ECO:0000256" key="3">
    <source>
        <dbReference type="ARBA" id="ARBA00022527"/>
    </source>
</evidence>
<comment type="catalytic activity">
    <reaction evidence="8">
        <text>L-seryl-[protein] + ATP = O-phospho-L-seryl-[protein] + ADP + H(+)</text>
        <dbReference type="Rhea" id="RHEA:17989"/>
        <dbReference type="Rhea" id="RHEA-COMP:9863"/>
        <dbReference type="Rhea" id="RHEA-COMP:11604"/>
        <dbReference type="ChEBI" id="CHEBI:15378"/>
        <dbReference type="ChEBI" id="CHEBI:29999"/>
        <dbReference type="ChEBI" id="CHEBI:30616"/>
        <dbReference type="ChEBI" id="CHEBI:83421"/>
        <dbReference type="ChEBI" id="CHEBI:456216"/>
        <dbReference type="EC" id="2.7.12.1"/>
    </reaction>
</comment>
<evidence type="ECO:0000256" key="5">
    <source>
        <dbReference type="ARBA" id="ARBA00022741"/>
    </source>
</evidence>
<dbReference type="Gene3D" id="3.30.10.30">
    <property type="entry name" value="DYRK"/>
    <property type="match status" value="1"/>
</dbReference>
<dbReference type="PROSITE" id="PS00108">
    <property type="entry name" value="PROTEIN_KINASE_ST"/>
    <property type="match status" value="1"/>
</dbReference>
<evidence type="ECO:0000256" key="1">
    <source>
        <dbReference type="ARBA" id="ARBA00008867"/>
    </source>
</evidence>
<evidence type="ECO:0000256" key="4">
    <source>
        <dbReference type="ARBA" id="ARBA00022679"/>
    </source>
</evidence>
<evidence type="ECO:0000313" key="12">
    <source>
        <dbReference type="EMBL" id="KAK8872245.1"/>
    </source>
</evidence>
<gene>
    <name evidence="12" type="ORF">M9Y10_008012</name>
</gene>
<proteinExistence type="inferred from homology"/>
<keyword evidence="4" id="KW-0808">Transferase</keyword>
<dbReference type="EMBL" id="JAPFFF010000013">
    <property type="protein sequence ID" value="KAK8872245.1"/>
    <property type="molecule type" value="Genomic_DNA"/>
</dbReference>
<name>A0ABR2J4K5_9EUKA</name>
<keyword evidence="13" id="KW-1185">Reference proteome</keyword>
<evidence type="ECO:0000256" key="10">
    <source>
        <dbReference type="ARBA" id="ARBA00051680"/>
    </source>
</evidence>
<dbReference type="InterPro" id="IPR008271">
    <property type="entry name" value="Ser/Thr_kinase_AS"/>
</dbReference>
<dbReference type="PANTHER" id="PTHR24058">
    <property type="entry name" value="DUAL SPECIFICITY PROTEIN KINASE"/>
    <property type="match status" value="1"/>
</dbReference>
<evidence type="ECO:0000256" key="6">
    <source>
        <dbReference type="ARBA" id="ARBA00022777"/>
    </source>
</evidence>
<dbReference type="Gene3D" id="1.10.510.10">
    <property type="entry name" value="Transferase(Phosphotransferase) domain 1"/>
    <property type="match status" value="1"/>
</dbReference>
<keyword evidence="6" id="KW-0418">Kinase</keyword>
<protein>
    <recommendedName>
        <fullName evidence="2">dual-specificity kinase</fullName>
        <ecNumber evidence="2">2.7.12.1</ecNumber>
    </recommendedName>
</protein>
<accession>A0ABR2J4K5</accession>
<evidence type="ECO:0000259" key="11">
    <source>
        <dbReference type="PROSITE" id="PS50011"/>
    </source>
</evidence>
<evidence type="ECO:0000256" key="8">
    <source>
        <dbReference type="ARBA" id="ARBA00049003"/>
    </source>
</evidence>
<dbReference type="PANTHER" id="PTHR24058:SF22">
    <property type="entry name" value="DUAL SPECIFICITY TYROSINE-PHOSPHORYLATION-REGULATED KINASE 4"/>
    <property type="match status" value="1"/>
</dbReference>
<comment type="similarity">
    <text evidence="1">Belongs to the protein kinase superfamily. CMGC Ser/Thr protein kinase family. MNB/DYRK subfamily.</text>
</comment>
<dbReference type="InterPro" id="IPR042521">
    <property type="entry name" value="DYRK"/>
</dbReference>
<reference evidence="12 13" key="1">
    <citation type="submission" date="2024-04" db="EMBL/GenBank/DDBJ databases">
        <title>Tritrichomonas musculus Genome.</title>
        <authorList>
            <person name="Alves-Ferreira E."/>
            <person name="Grigg M."/>
            <person name="Lorenzi H."/>
            <person name="Galac M."/>
        </authorList>
    </citation>
    <scope>NUCLEOTIDE SEQUENCE [LARGE SCALE GENOMIC DNA]</scope>
    <source>
        <strain evidence="12 13">EAF2021</strain>
    </source>
</reference>
<organism evidence="12 13">
    <name type="scientific">Tritrichomonas musculus</name>
    <dbReference type="NCBI Taxonomy" id="1915356"/>
    <lineage>
        <taxon>Eukaryota</taxon>
        <taxon>Metamonada</taxon>
        <taxon>Parabasalia</taxon>
        <taxon>Tritrichomonadida</taxon>
        <taxon>Tritrichomonadidae</taxon>
        <taxon>Tritrichomonas</taxon>
    </lineage>
</organism>